<reference evidence="2 3" key="1">
    <citation type="submission" date="2019-06" db="EMBL/GenBank/DDBJ databases">
        <title>Draft genome sequence of the filamentous fungus Phialemoniopsis curvata isolated from diesel fuel.</title>
        <authorList>
            <person name="Varaljay V.A."/>
            <person name="Lyon W.J."/>
            <person name="Crouch A.L."/>
            <person name="Drake C.E."/>
            <person name="Hollomon J.M."/>
            <person name="Nadeau L.J."/>
            <person name="Nunn H.S."/>
            <person name="Stevenson B.S."/>
            <person name="Bojanowski C.L."/>
            <person name="Crookes-Goodson W.J."/>
        </authorList>
    </citation>
    <scope>NUCLEOTIDE SEQUENCE [LARGE SCALE GENOMIC DNA]</scope>
    <source>
        <strain evidence="2 3">D216</strain>
    </source>
</reference>
<dbReference type="AlphaFoldDB" id="A0A507BF37"/>
<dbReference type="RefSeq" id="XP_030997282.1">
    <property type="nucleotide sequence ID" value="XM_031138661.1"/>
</dbReference>
<keyword evidence="3" id="KW-1185">Reference proteome</keyword>
<dbReference type="InParanoid" id="A0A507BF37"/>
<dbReference type="EMBL" id="SKBQ01000020">
    <property type="protein sequence ID" value="TPX15571.1"/>
    <property type="molecule type" value="Genomic_DNA"/>
</dbReference>
<accession>A0A507BF37</accession>
<feature type="region of interest" description="Disordered" evidence="1">
    <location>
        <begin position="139"/>
        <end position="211"/>
    </location>
</feature>
<proteinExistence type="predicted"/>
<dbReference type="STRING" id="1093900.A0A507BF37"/>
<dbReference type="Pfam" id="PF12511">
    <property type="entry name" value="DUF3716"/>
    <property type="match status" value="1"/>
</dbReference>
<protein>
    <submittedName>
        <fullName evidence="2">Uncharacterized protein</fullName>
    </submittedName>
</protein>
<dbReference type="PANTHER" id="PTHR13270">
    <property type="entry name" value="PROTEIN C20ORF116-RELATED"/>
    <property type="match status" value="1"/>
</dbReference>
<feature type="compositionally biased region" description="Low complexity" evidence="1">
    <location>
        <begin position="176"/>
        <end position="188"/>
    </location>
</feature>
<feature type="compositionally biased region" description="Low complexity" evidence="1">
    <location>
        <begin position="195"/>
        <end position="204"/>
    </location>
</feature>
<dbReference type="PANTHER" id="PTHR13270:SF13">
    <property type="entry name" value="LIMPET, ISOFORM K"/>
    <property type="match status" value="1"/>
</dbReference>
<name>A0A507BF37_9PEZI</name>
<organism evidence="2 3">
    <name type="scientific">Thyridium curvatum</name>
    <dbReference type="NCBI Taxonomy" id="1093900"/>
    <lineage>
        <taxon>Eukaryota</taxon>
        <taxon>Fungi</taxon>
        <taxon>Dikarya</taxon>
        <taxon>Ascomycota</taxon>
        <taxon>Pezizomycotina</taxon>
        <taxon>Sordariomycetes</taxon>
        <taxon>Sordariomycetidae</taxon>
        <taxon>Thyridiales</taxon>
        <taxon>Thyridiaceae</taxon>
        <taxon>Thyridium</taxon>
    </lineage>
</organism>
<feature type="region of interest" description="Disordered" evidence="1">
    <location>
        <begin position="1"/>
        <end position="30"/>
    </location>
</feature>
<dbReference type="InterPro" id="IPR022190">
    <property type="entry name" value="DUF3716"/>
</dbReference>
<evidence type="ECO:0000313" key="2">
    <source>
        <dbReference type="EMBL" id="TPX15571.1"/>
    </source>
</evidence>
<gene>
    <name evidence="2" type="ORF">E0L32_004269</name>
</gene>
<dbReference type="GeneID" id="41971716"/>
<dbReference type="Proteomes" id="UP000319257">
    <property type="component" value="Unassembled WGS sequence"/>
</dbReference>
<comment type="caution">
    <text evidence="2">The sequence shown here is derived from an EMBL/GenBank/DDBJ whole genome shotgun (WGS) entry which is preliminary data.</text>
</comment>
<evidence type="ECO:0000256" key="1">
    <source>
        <dbReference type="SAM" id="MobiDB-lite"/>
    </source>
</evidence>
<dbReference type="OrthoDB" id="4174112at2759"/>
<sequence length="501" mass="51348">MRPMRGGRPNKVTKPSSAATARRPSRQSLMAAASAIDPDLTAGDDSALVDVAGGLDEKHDIVGGDFATAADVDLGGGEVGDDDDVMGDAEAEGEMVDDDDADAEAAAAAVQAAAAAQNLDLGAAAADMLANGGGSLMGGAGDHGDGGPDSAYPEPTSQAHGMDFGEAAHHHHHHQQQQQQQLSEQHVPQPDHTHPQQHQQHQPQDGSNNMAAKATEEVARDCGYGGIVVESALAKRLARERGLRPAQQRRPEQQLNLARRSNVEALFAHIAGEEVPAPCKNCHKGHGPWTTCVVVDGQMCGSCANCWYNASGARCSFHGRSPFPPPPPSLSSSRTVPSLTPIMHPHAHHLAALASPADANPYAIPPPSATAQALASQVAAAAATATTAAAGGGGAAGHQLGSSFNFAAALAANDPMVRFTVERAMAEVRGADPKSRQLMLVEIAAKQLALHMIEYEEMGGGGGGAAGAGAAVGQDVTGHQHQHVQHAPQQPAPDMGDDGTS</sequence>
<evidence type="ECO:0000313" key="3">
    <source>
        <dbReference type="Proteomes" id="UP000319257"/>
    </source>
</evidence>
<feature type="region of interest" description="Disordered" evidence="1">
    <location>
        <begin position="463"/>
        <end position="501"/>
    </location>
</feature>